<evidence type="ECO:0000313" key="4">
    <source>
        <dbReference type="EMBL" id="TDY59571.1"/>
    </source>
</evidence>
<feature type="domain" description="HTH IS408-type" evidence="2">
    <location>
        <begin position="5"/>
        <end position="83"/>
    </location>
</feature>
<dbReference type="InterPro" id="IPR036397">
    <property type="entry name" value="RNaseH_sf"/>
</dbReference>
<name>A0A4V6QD83_9BACT</name>
<dbReference type="Proteomes" id="UP000295066">
    <property type="component" value="Unassembled WGS sequence"/>
</dbReference>
<comment type="caution">
    <text evidence="4">The sequence shown here is derived from an EMBL/GenBank/DDBJ whole genome shotgun (WGS) entry which is preliminary data.</text>
</comment>
<comment type="similarity">
    <text evidence="1">Belongs to the transposase IS21/IS408/IS1162 family.</text>
</comment>
<evidence type="ECO:0000259" key="2">
    <source>
        <dbReference type="PROSITE" id="PS50532"/>
    </source>
</evidence>
<dbReference type="InterPro" id="IPR054353">
    <property type="entry name" value="IstA-like_C"/>
</dbReference>
<dbReference type="EMBL" id="SORI01000012">
    <property type="protein sequence ID" value="TDY59571.1"/>
    <property type="molecule type" value="Genomic_DNA"/>
</dbReference>
<dbReference type="InterPro" id="IPR012337">
    <property type="entry name" value="RNaseH-like_sf"/>
</dbReference>
<dbReference type="InterPro" id="IPR017895">
    <property type="entry name" value="HTH_IS408/IS1162_type"/>
</dbReference>
<reference evidence="4 5" key="1">
    <citation type="submission" date="2019-03" db="EMBL/GenBank/DDBJ databases">
        <title>Genomic Encyclopedia of Type Strains, Phase IV (KMG-IV): sequencing the most valuable type-strain genomes for metagenomic binning, comparative biology and taxonomic classification.</title>
        <authorList>
            <person name="Goeker M."/>
        </authorList>
    </citation>
    <scope>NUCLEOTIDE SEQUENCE [LARGE SCALE GENOMIC DNA]</scope>
    <source>
        <strain evidence="4 5">DSM 25964</strain>
    </source>
</reference>
<dbReference type="PANTHER" id="PTHR35004">
    <property type="entry name" value="TRANSPOSASE RV3428C-RELATED"/>
    <property type="match status" value="1"/>
</dbReference>
<evidence type="ECO:0000313" key="5">
    <source>
        <dbReference type="Proteomes" id="UP000295066"/>
    </source>
</evidence>
<organism evidence="4 5">
    <name type="scientific">Aminivibrio pyruvatiphilus</name>
    <dbReference type="NCBI Taxonomy" id="1005740"/>
    <lineage>
        <taxon>Bacteria</taxon>
        <taxon>Thermotogati</taxon>
        <taxon>Synergistota</taxon>
        <taxon>Synergistia</taxon>
        <taxon>Synergistales</taxon>
        <taxon>Aminobacteriaceae</taxon>
        <taxon>Aminivibrio</taxon>
    </lineage>
</organism>
<dbReference type="RefSeq" id="WP_133957963.1">
    <property type="nucleotide sequence ID" value="NZ_SORI01000012.1"/>
</dbReference>
<protein>
    <submittedName>
        <fullName evidence="4">Transposase</fullName>
    </submittedName>
</protein>
<proteinExistence type="inferred from homology"/>
<keyword evidence="5" id="KW-1185">Reference proteome</keyword>
<dbReference type="PROSITE" id="PS50532">
    <property type="entry name" value="HTH_IS408"/>
    <property type="match status" value="1"/>
</dbReference>
<dbReference type="NCBIfam" id="NF033546">
    <property type="entry name" value="transpos_IS21"/>
    <property type="match status" value="1"/>
</dbReference>
<sequence length="516" mass="58595">MTTQYREILRLASLGLSGRSIAGSVSCSRNTVSEVLARAVKLGVEWPVPLEVGEADLRKLLFPEKEKETSSRTPDCEYIHRELAKPGVTMTLLWDEYCRKCRDGGEIPYQYSQFCKLYRKYAVVSKATMHIERKPGERMEVDWAGKEMRIRDSVTGGESPAYIFVAVLPASQYAYVEAFTDVGMESWILGHTNAFAHFGGVPRMVVPDNLKTGVDKADWYSPVINKTYHEMAEYYGTAILPARVRQPRDKPSVEGTVGHVSTWIMAALRDRTFFSVPELNREIREKLEELNERPFQKRPGSRRSVFLEEERDFLFPLPARPFEIAVWKQATVSFNYHVQVEGNFYSVCHEYIKQKVDVRITSRMVEIFYNGVRICSHPRVNGVSGQYRTVHEHMPESHRRSAEWSGERFISWASSIGPNTEGVIRSVLAGCKVEQQGFRTCMGILKMADKYSVERLENACARALSYTPRPTSRNISAILKSGQDKVLPSAGPARKADDRHSFIRGAEYYGGGRDAD</sequence>
<dbReference type="InterPro" id="IPR001584">
    <property type="entry name" value="Integrase_cat-core"/>
</dbReference>
<evidence type="ECO:0000256" key="1">
    <source>
        <dbReference type="ARBA" id="ARBA00009277"/>
    </source>
</evidence>
<dbReference type="GO" id="GO:0003676">
    <property type="term" value="F:nucleic acid binding"/>
    <property type="evidence" value="ECO:0007669"/>
    <property type="project" value="InterPro"/>
</dbReference>
<dbReference type="Pfam" id="PF22483">
    <property type="entry name" value="Mu-transpos_C_2"/>
    <property type="match status" value="1"/>
</dbReference>
<evidence type="ECO:0000259" key="3">
    <source>
        <dbReference type="PROSITE" id="PS50994"/>
    </source>
</evidence>
<dbReference type="AlphaFoldDB" id="A0A4V6QD83"/>
<dbReference type="PANTHER" id="PTHR35004:SF8">
    <property type="entry name" value="TRANSPOSASE RV3428C-RELATED"/>
    <property type="match status" value="1"/>
</dbReference>
<dbReference type="GO" id="GO:0015074">
    <property type="term" value="P:DNA integration"/>
    <property type="evidence" value="ECO:0007669"/>
    <property type="project" value="InterPro"/>
</dbReference>
<dbReference type="OrthoDB" id="261225at2"/>
<gene>
    <name evidence="4" type="ORF">C8D99_11280</name>
</gene>
<dbReference type="SUPFAM" id="SSF53098">
    <property type="entry name" value="Ribonuclease H-like"/>
    <property type="match status" value="1"/>
</dbReference>
<feature type="domain" description="Integrase catalytic" evidence="3">
    <location>
        <begin position="131"/>
        <end position="311"/>
    </location>
</feature>
<accession>A0A4V6QD83</accession>
<dbReference type="PROSITE" id="PS50994">
    <property type="entry name" value="INTEGRASE"/>
    <property type="match status" value="1"/>
</dbReference>
<dbReference type="Gene3D" id="3.30.420.10">
    <property type="entry name" value="Ribonuclease H-like superfamily/Ribonuclease H"/>
    <property type="match status" value="1"/>
</dbReference>